<dbReference type="InterPro" id="IPR023780">
    <property type="entry name" value="Chromo_domain"/>
</dbReference>
<dbReference type="OrthoDB" id="8061593at2759"/>
<dbReference type="Gene3D" id="3.30.420.10">
    <property type="entry name" value="Ribonuclease H-like superfamily/Ribonuclease H"/>
    <property type="match status" value="1"/>
</dbReference>
<dbReference type="Gene3D" id="1.10.340.70">
    <property type="match status" value="1"/>
</dbReference>
<evidence type="ECO:0000259" key="9">
    <source>
        <dbReference type="PROSITE" id="PS50994"/>
    </source>
</evidence>
<feature type="domain" description="Reverse transcriptase" evidence="8">
    <location>
        <begin position="466"/>
        <end position="646"/>
    </location>
</feature>
<name>A0A8J6BCA4_9EUKA</name>
<keyword evidence="11" id="KW-1185">Reference proteome</keyword>
<dbReference type="PROSITE" id="PS50878">
    <property type="entry name" value="RT_POL"/>
    <property type="match status" value="1"/>
</dbReference>
<dbReference type="CDD" id="cd00024">
    <property type="entry name" value="CD_CSD"/>
    <property type="match status" value="1"/>
</dbReference>
<feature type="domain" description="Integrase catalytic" evidence="9">
    <location>
        <begin position="932"/>
        <end position="1089"/>
    </location>
</feature>
<dbReference type="PANTHER" id="PTHR37984">
    <property type="entry name" value="PROTEIN CBG26694"/>
    <property type="match status" value="1"/>
</dbReference>
<dbReference type="GO" id="GO:0004519">
    <property type="term" value="F:endonuclease activity"/>
    <property type="evidence" value="ECO:0007669"/>
    <property type="project" value="UniProtKB-KW"/>
</dbReference>
<feature type="region of interest" description="Disordered" evidence="6">
    <location>
        <begin position="94"/>
        <end position="125"/>
    </location>
</feature>
<dbReference type="Gene3D" id="3.10.10.10">
    <property type="entry name" value="HIV Type 1 Reverse Transcriptase, subunit A, domain 1"/>
    <property type="match status" value="1"/>
</dbReference>
<dbReference type="InterPro" id="IPR041588">
    <property type="entry name" value="Integrase_H2C2"/>
</dbReference>
<dbReference type="PANTHER" id="PTHR37984:SF5">
    <property type="entry name" value="PROTEIN NYNRIN-LIKE"/>
    <property type="match status" value="1"/>
</dbReference>
<dbReference type="CDD" id="cd01647">
    <property type="entry name" value="RT_LTR"/>
    <property type="match status" value="1"/>
</dbReference>
<dbReference type="SUPFAM" id="SSF54160">
    <property type="entry name" value="Chromo domain-like"/>
    <property type="match status" value="1"/>
</dbReference>
<dbReference type="Gene3D" id="2.40.70.10">
    <property type="entry name" value="Acid Proteases"/>
    <property type="match status" value="1"/>
</dbReference>
<evidence type="ECO:0000259" key="7">
    <source>
        <dbReference type="PROSITE" id="PS50013"/>
    </source>
</evidence>
<keyword evidence="3" id="KW-0540">Nuclease</keyword>
<dbReference type="SUPFAM" id="SSF53098">
    <property type="entry name" value="Ribonuclease H-like"/>
    <property type="match status" value="1"/>
</dbReference>
<dbReference type="GO" id="GO:0015074">
    <property type="term" value="P:DNA integration"/>
    <property type="evidence" value="ECO:0007669"/>
    <property type="project" value="InterPro"/>
</dbReference>
<keyword evidence="2" id="KW-0548">Nucleotidyltransferase</keyword>
<dbReference type="SUPFAM" id="SSF56672">
    <property type="entry name" value="DNA/RNA polymerases"/>
    <property type="match status" value="1"/>
</dbReference>
<evidence type="ECO:0000313" key="10">
    <source>
        <dbReference type="EMBL" id="KAG9394407.1"/>
    </source>
</evidence>
<keyword evidence="4" id="KW-0378">Hydrolase</keyword>
<organism evidence="10 11">
    <name type="scientific">Carpediemonas membranifera</name>
    <dbReference type="NCBI Taxonomy" id="201153"/>
    <lineage>
        <taxon>Eukaryota</taxon>
        <taxon>Metamonada</taxon>
        <taxon>Carpediemonas-like organisms</taxon>
        <taxon>Carpediemonas</taxon>
    </lineage>
</organism>
<feature type="compositionally biased region" description="Acidic residues" evidence="6">
    <location>
        <begin position="96"/>
        <end position="118"/>
    </location>
</feature>
<keyword evidence="4" id="KW-0255">Endonuclease</keyword>
<dbReference type="GO" id="GO:0003676">
    <property type="term" value="F:nucleic acid binding"/>
    <property type="evidence" value="ECO:0007669"/>
    <property type="project" value="InterPro"/>
</dbReference>
<proteinExistence type="predicted"/>
<dbReference type="Proteomes" id="UP000717585">
    <property type="component" value="Unassembled WGS sequence"/>
</dbReference>
<dbReference type="InterPro" id="IPR043502">
    <property type="entry name" value="DNA/RNA_pol_sf"/>
</dbReference>
<evidence type="ECO:0000256" key="1">
    <source>
        <dbReference type="ARBA" id="ARBA00022679"/>
    </source>
</evidence>
<feature type="domain" description="Chromo" evidence="7">
    <location>
        <begin position="1204"/>
        <end position="1273"/>
    </location>
</feature>
<dbReference type="InterPro" id="IPR050951">
    <property type="entry name" value="Retrovirus_Pol_polyprotein"/>
</dbReference>
<sequence>MNIDALSNFLAPWLNSAKPKSWYSFRDNYRSFNARTNSEIPIFSLISPIVIQLLELSDPELHAFIAEARAALESPHVPEVAEENVGQIAMVAAAPAEEEEDEDTSDDSDSSSSDDDNELAPPPEDWNEAFIDRVNRIFAPLDKQDALDRFDDIKFPDGNLYESMLTYVFLYSRMIMNCAHVRPKESSLVQKFLTNVRGDRLRERCATYKDKRSFERTAQAAIAQARKAEQAEREGRRSKSKGQAYVDFLLAALTQGKPSQASARPLFPIRLLQCPSSALYDTGATANFISEELASSLPIEPSLESHQVQLFTGQKVNTTHVMTADCEFPSATGHKLTIKTKFIIMREKLPAPTVIGFPLLVSAGLIQFPADDLIVEVGDDYDDMFDVDALHDATETTTPTIMKFEEQISRILQDLPGLFEEDLSVTSTLPPFKVKTEDPDKVINVYPYRYSTPVRTEIVRQVHELEAQGIIRRSTSAFNNPIVMAKKRGGALRLCLDFRALNLITSPDSHPLPLIDNLLDHLEGAKFFAALDLKSAFHQVPMASDSCKYTAFTVDGLGKFEYCRMPFGMKNAPIQCQRALEAVLSDSLYTQALAYVDDVIIYGKDRNTFLKNLRDVLHKLHAAGLRLNAAKTVLGVEEIDYLGWRLNARGRRIAPDRLQAIRDIKPPTNLTEARSVLGLANYFRPIIERYADITEPITVLTRATAGPFAWGSSQQRALEAVKTELLTERVLRHPQPDETLHLYTDASDVAVGGMLANEEGHPIAFFSHTLNPTQRRWSTTEQECYGLYFGMTKMKRYLAGRHFVTHTDHRNLLFAHKSTNAKVIRWRLAMNEFDFDLVHIPGQENTVADTLSRLVHVSTAEASLNKRETFKAHHGGSAGHLGVRATCRRIANAGQSWPGLHKDVQQWVSECPVCQLTRLNVQPVGQHPHALAGTYPFQVVQMDHIGPLDGHPSLRHALVVVDTFSKLTQVYPTQSTSTAEVINSLEHWIKHYGIPEAIVSDNASGFSSQAFKSFVAENGIRHELGTAYHPAGRGVVERRNAEIKRHLKAFTLESGRSWPEEVPNTVILLNDIPYEYSGLSANAALFGKQLHTTNNATDDSPISLEHFRSSLLALQAHQGSAVSREPPSETHAPIVGAAVLLRRDTPVGPIIRGPMRVLSPGDHPNVYTLKDLTTLATVTAHADSLYTFKGSYTDAELQRWAARLHNEYVVRGVDAHRCRQRNLQFHVLWHGYDDSEATWEPFTRDLDKLAALDDYLAEHPQLLKKMKSARKAL</sequence>
<dbReference type="Gene3D" id="2.40.50.40">
    <property type="match status" value="1"/>
</dbReference>
<dbReference type="Pfam" id="PF00078">
    <property type="entry name" value="RVT_1"/>
    <property type="match status" value="1"/>
</dbReference>
<dbReference type="Pfam" id="PF17919">
    <property type="entry name" value="RT_RNaseH_2"/>
    <property type="match status" value="1"/>
</dbReference>
<dbReference type="InterPro" id="IPR016197">
    <property type="entry name" value="Chromo-like_dom_sf"/>
</dbReference>
<dbReference type="PROSITE" id="PS50013">
    <property type="entry name" value="CHROMO_2"/>
    <property type="match status" value="1"/>
</dbReference>
<dbReference type="Gene3D" id="3.30.70.270">
    <property type="match status" value="2"/>
</dbReference>
<dbReference type="InterPro" id="IPR041577">
    <property type="entry name" value="RT_RNaseH_2"/>
</dbReference>
<dbReference type="GO" id="GO:0016779">
    <property type="term" value="F:nucleotidyltransferase activity"/>
    <property type="evidence" value="ECO:0007669"/>
    <property type="project" value="UniProtKB-KW"/>
</dbReference>
<dbReference type="Pfam" id="PF00665">
    <property type="entry name" value="rve"/>
    <property type="match status" value="1"/>
</dbReference>
<evidence type="ECO:0000256" key="6">
    <source>
        <dbReference type="SAM" id="MobiDB-lite"/>
    </source>
</evidence>
<evidence type="ECO:0000256" key="5">
    <source>
        <dbReference type="ARBA" id="ARBA00023268"/>
    </source>
</evidence>
<dbReference type="InterPro" id="IPR012337">
    <property type="entry name" value="RNaseH-like_sf"/>
</dbReference>
<evidence type="ECO:0000256" key="4">
    <source>
        <dbReference type="ARBA" id="ARBA00022759"/>
    </source>
</evidence>
<reference evidence="10" key="1">
    <citation type="submission" date="2021-05" db="EMBL/GenBank/DDBJ databases">
        <title>A free-living protist that lacks canonical eukaryotic 1 DNA replication and segregation systems.</title>
        <authorList>
            <person name="Salas-Leiva D.E."/>
            <person name="Tromer E.C."/>
            <person name="Curtis B.A."/>
            <person name="Jerlstrom-Hultqvist J."/>
            <person name="Kolisko M."/>
            <person name="Yi Z."/>
            <person name="Salas-Leiva J.S."/>
            <person name="Gallot-Lavallee L."/>
            <person name="Kops G.J.P.L."/>
            <person name="Archibald J.M."/>
            <person name="Simpson A.G.B."/>
            <person name="Roger A.J."/>
        </authorList>
    </citation>
    <scope>NUCLEOTIDE SEQUENCE</scope>
    <source>
        <strain evidence="10">BICM</strain>
    </source>
</reference>
<gene>
    <name evidence="10" type="ORF">J8273_4051</name>
</gene>
<dbReference type="CDD" id="cd09274">
    <property type="entry name" value="RNase_HI_RT_Ty3"/>
    <property type="match status" value="1"/>
</dbReference>
<evidence type="ECO:0000259" key="8">
    <source>
        <dbReference type="PROSITE" id="PS50878"/>
    </source>
</evidence>
<dbReference type="InterPro" id="IPR043128">
    <property type="entry name" value="Rev_trsase/Diguanyl_cyclase"/>
</dbReference>
<dbReference type="InterPro" id="IPR000953">
    <property type="entry name" value="Chromo/chromo_shadow_dom"/>
</dbReference>
<accession>A0A8J6BCA4</accession>
<dbReference type="EMBL" id="JAHDYR010000015">
    <property type="protein sequence ID" value="KAG9394407.1"/>
    <property type="molecule type" value="Genomic_DNA"/>
</dbReference>
<keyword evidence="1" id="KW-0808">Transferase</keyword>
<dbReference type="InterPro" id="IPR021109">
    <property type="entry name" value="Peptidase_aspartic_dom_sf"/>
</dbReference>
<keyword evidence="5" id="KW-0511">Multifunctional enzyme</keyword>
<protein>
    <submittedName>
        <fullName evidence="10">Gag-pol polyprotein</fullName>
    </submittedName>
</protein>
<dbReference type="Pfam" id="PF00385">
    <property type="entry name" value="Chromo"/>
    <property type="match status" value="1"/>
</dbReference>
<dbReference type="PROSITE" id="PS50994">
    <property type="entry name" value="INTEGRASE"/>
    <property type="match status" value="1"/>
</dbReference>
<evidence type="ECO:0000313" key="11">
    <source>
        <dbReference type="Proteomes" id="UP000717585"/>
    </source>
</evidence>
<dbReference type="InterPro" id="IPR001584">
    <property type="entry name" value="Integrase_cat-core"/>
</dbReference>
<dbReference type="InterPro" id="IPR000477">
    <property type="entry name" value="RT_dom"/>
</dbReference>
<dbReference type="AlphaFoldDB" id="A0A8J6BCA4"/>
<dbReference type="InterPro" id="IPR036397">
    <property type="entry name" value="RNaseH_sf"/>
</dbReference>
<evidence type="ECO:0000256" key="3">
    <source>
        <dbReference type="ARBA" id="ARBA00022722"/>
    </source>
</evidence>
<evidence type="ECO:0000256" key="2">
    <source>
        <dbReference type="ARBA" id="ARBA00022695"/>
    </source>
</evidence>
<dbReference type="Pfam" id="PF17921">
    <property type="entry name" value="Integrase_H2C2"/>
    <property type="match status" value="1"/>
</dbReference>
<dbReference type="CDD" id="cd00303">
    <property type="entry name" value="retropepsin_like"/>
    <property type="match status" value="1"/>
</dbReference>
<comment type="caution">
    <text evidence="10">The sequence shown here is derived from an EMBL/GenBank/DDBJ whole genome shotgun (WGS) entry which is preliminary data.</text>
</comment>